<evidence type="ECO:0000313" key="2">
    <source>
        <dbReference type="EMBL" id="QNI31631.1"/>
    </source>
</evidence>
<dbReference type="EMBL" id="CP060394">
    <property type="protein sequence ID" value="QNI31631.1"/>
    <property type="molecule type" value="Genomic_DNA"/>
</dbReference>
<evidence type="ECO:0000256" key="1">
    <source>
        <dbReference type="SAM" id="SignalP"/>
    </source>
</evidence>
<proteinExistence type="predicted"/>
<name>A0A7G8BGG1_9BACT</name>
<evidence type="ECO:0000313" key="3">
    <source>
        <dbReference type="Proteomes" id="UP000515312"/>
    </source>
</evidence>
<reference evidence="2 3" key="1">
    <citation type="submission" date="2020-08" db="EMBL/GenBank/DDBJ databases">
        <title>Edaphobacter telluris sp. nov. and Acidobacterium dinghuensis sp. nov., two acidobacteria isolated from forest soil.</title>
        <authorList>
            <person name="Fu J."/>
            <person name="Qiu L."/>
        </authorList>
    </citation>
    <scope>NUCLEOTIDE SEQUENCE [LARGE SCALE GENOMIC DNA]</scope>
    <source>
        <strain evidence="2">4Y35</strain>
    </source>
</reference>
<accession>A0A7G8BGG1</accession>
<sequence>MKIARTFARTFLGAAIALAFSTLPAYAQQPSTGYHTVACFKVKPDSAAALHKFLTEDSHKVAQGRVSDGELTAWYLLRPVFPGGESAECDYLSISLFAKTPHTLGMEQLDAAIKKEGLTFTPDDYLKHRDAVAKLVSTALFQNLATVGAPKKGDYFRVNYMKVADGNFDDWIAYEKKVWQPIADALVKEGKSDGWSLNVRAMPFGPDLPFQGVTVDIFPSMDAAFADDPQFLDRFRKVHPDMEFGTTLEHFEKLRTQALIELYVLDDIVTAQ</sequence>
<organism evidence="2 3">
    <name type="scientific">Alloacidobacterium dinghuense</name>
    <dbReference type="NCBI Taxonomy" id="2763107"/>
    <lineage>
        <taxon>Bacteria</taxon>
        <taxon>Pseudomonadati</taxon>
        <taxon>Acidobacteriota</taxon>
        <taxon>Terriglobia</taxon>
        <taxon>Terriglobales</taxon>
        <taxon>Acidobacteriaceae</taxon>
        <taxon>Alloacidobacterium</taxon>
    </lineage>
</organism>
<feature type="signal peptide" evidence="1">
    <location>
        <begin position="1"/>
        <end position="27"/>
    </location>
</feature>
<dbReference type="Proteomes" id="UP000515312">
    <property type="component" value="Chromosome"/>
</dbReference>
<gene>
    <name evidence="2" type="ORF">H7849_21610</name>
</gene>
<evidence type="ECO:0008006" key="4">
    <source>
        <dbReference type="Google" id="ProtNLM"/>
    </source>
</evidence>
<keyword evidence="1" id="KW-0732">Signal</keyword>
<protein>
    <recommendedName>
        <fullName evidence="4">EthD domain-containing protein</fullName>
    </recommendedName>
</protein>
<dbReference type="AlphaFoldDB" id="A0A7G8BGG1"/>
<dbReference type="KEGG" id="adin:H7849_21610"/>
<feature type="chain" id="PRO_5028876796" description="EthD domain-containing protein" evidence="1">
    <location>
        <begin position="28"/>
        <end position="272"/>
    </location>
</feature>
<keyword evidence="3" id="KW-1185">Reference proteome</keyword>
<dbReference type="RefSeq" id="WP_186742447.1">
    <property type="nucleotide sequence ID" value="NZ_CP060394.1"/>
</dbReference>